<gene>
    <name evidence="1" type="ORF">NFRAN_1818</name>
</gene>
<evidence type="ECO:0000313" key="1">
    <source>
        <dbReference type="EMBL" id="VFJ14140.1"/>
    </source>
</evidence>
<name>A0A484I8V2_9ARCH</name>
<dbReference type="AlphaFoldDB" id="A0A484I8V2"/>
<dbReference type="EMBL" id="LR216287">
    <property type="protein sequence ID" value="VFJ14140.1"/>
    <property type="molecule type" value="Genomic_DNA"/>
</dbReference>
<dbReference type="KEGG" id="nfn:NFRAN_1818"/>
<evidence type="ECO:0000313" key="2">
    <source>
        <dbReference type="Proteomes" id="UP000294299"/>
    </source>
</evidence>
<proteinExistence type="predicted"/>
<dbReference type="Proteomes" id="UP000294299">
    <property type="component" value="Chromosome NFRAN"/>
</dbReference>
<organism evidence="1 2">
    <name type="scientific">Candidatus Nitrosocosmicus franklandianus</name>
    <dbReference type="NCBI Taxonomy" id="1798806"/>
    <lineage>
        <taxon>Archaea</taxon>
        <taxon>Nitrososphaerota</taxon>
        <taxon>Nitrososphaeria</taxon>
        <taxon>Nitrososphaerales</taxon>
        <taxon>Nitrososphaeraceae</taxon>
        <taxon>Candidatus Nitrosocosmicus</taxon>
    </lineage>
</organism>
<keyword evidence="2" id="KW-1185">Reference proteome</keyword>
<protein>
    <submittedName>
        <fullName evidence="1">Uncharacterized protein</fullName>
    </submittedName>
</protein>
<sequence length="40" mass="4476">MESKTFANDGVVICGILRPTVIKANITRNTYKFNVTIFIS</sequence>
<accession>A0A484I8V2</accession>
<reference evidence="1 2" key="1">
    <citation type="submission" date="2019-02" db="EMBL/GenBank/DDBJ databases">
        <authorList>
            <person name="Lehtovirta-Morley E L."/>
        </authorList>
    </citation>
    <scope>NUCLEOTIDE SEQUENCE [LARGE SCALE GENOMIC DNA]</scope>
    <source>
        <strain evidence="1">NFRAN1</strain>
    </source>
</reference>